<dbReference type="CDD" id="cd03426">
    <property type="entry name" value="NUDIX_CoAse_Nudt7"/>
    <property type="match status" value="1"/>
</dbReference>
<evidence type="ECO:0000256" key="1">
    <source>
        <dbReference type="ARBA" id="ARBA00001936"/>
    </source>
</evidence>
<organism evidence="8">
    <name type="scientific">mine drainage metagenome</name>
    <dbReference type="NCBI Taxonomy" id="410659"/>
    <lineage>
        <taxon>unclassified sequences</taxon>
        <taxon>metagenomes</taxon>
        <taxon>ecological metagenomes</taxon>
    </lineage>
</organism>
<dbReference type="PANTHER" id="PTHR12992">
    <property type="entry name" value="NUDIX HYDROLASE"/>
    <property type="match status" value="1"/>
</dbReference>
<reference evidence="8" key="2">
    <citation type="journal article" date="2014" name="ISME J.">
        <title>Microbial stratification in low pH oxic and suboxic macroscopic growths along an acid mine drainage.</title>
        <authorList>
            <person name="Mendez-Garcia C."/>
            <person name="Mesa V."/>
            <person name="Sprenger R.R."/>
            <person name="Richter M."/>
            <person name="Diez M.S."/>
            <person name="Solano J."/>
            <person name="Bargiela R."/>
            <person name="Golyshina O.V."/>
            <person name="Manteca A."/>
            <person name="Ramos J.L."/>
            <person name="Gallego J.R."/>
            <person name="Llorente I."/>
            <person name="Martins Dos Santos V.A."/>
            <person name="Jensen O.N."/>
            <person name="Pelaez A.I."/>
            <person name="Sanchez J."/>
            <person name="Ferrer M."/>
        </authorList>
    </citation>
    <scope>NUCLEOTIDE SEQUENCE</scope>
</reference>
<gene>
    <name evidence="8" type="ORF">B2A_14209</name>
</gene>
<dbReference type="GO" id="GO:0046872">
    <property type="term" value="F:metal ion binding"/>
    <property type="evidence" value="ECO:0007669"/>
    <property type="project" value="UniProtKB-KW"/>
</dbReference>
<dbReference type="InterPro" id="IPR045121">
    <property type="entry name" value="CoAse"/>
</dbReference>
<evidence type="ECO:0000259" key="7">
    <source>
        <dbReference type="PROSITE" id="PS51462"/>
    </source>
</evidence>
<keyword evidence="3" id="KW-0479">Metal-binding</keyword>
<comment type="cofactor">
    <cofactor evidence="2">
        <name>Mg(2+)</name>
        <dbReference type="ChEBI" id="CHEBI:18420"/>
    </cofactor>
</comment>
<dbReference type="InterPro" id="IPR000086">
    <property type="entry name" value="NUDIX_hydrolase_dom"/>
</dbReference>
<dbReference type="GO" id="GO:0010945">
    <property type="term" value="F:coenzyme A diphosphatase activity"/>
    <property type="evidence" value="ECO:0007669"/>
    <property type="project" value="InterPro"/>
</dbReference>
<comment type="caution">
    <text evidence="8">The sequence shown here is derived from an EMBL/GenBank/DDBJ whole genome shotgun (WGS) entry which is preliminary data.</text>
</comment>
<dbReference type="PROSITE" id="PS51462">
    <property type="entry name" value="NUDIX"/>
    <property type="match status" value="1"/>
</dbReference>
<dbReference type="Gene3D" id="3.90.79.10">
    <property type="entry name" value="Nucleoside Triphosphate Pyrophosphohydrolase"/>
    <property type="match status" value="1"/>
</dbReference>
<evidence type="ECO:0000256" key="2">
    <source>
        <dbReference type="ARBA" id="ARBA00001946"/>
    </source>
</evidence>
<accession>T0Y598</accession>
<dbReference type="PANTHER" id="PTHR12992:SF11">
    <property type="entry name" value="MITOCHONDRIAL COENZYME A DIPHOSPHATASE NUDT8"/>
    <property type="match status" value="1"/>
</dbReference>
<dbReference type="SUPFAM" id="SSF55811">
    <property type="entry name" value="Nudix"/>
    <property type="match status" value="1"/>
</dbReference>
<evidence type="ECO:0000313" key="8">
    <source>
        <dbReference type="EMBL" id="EQD30266.1"/>
    </source>
</evidence>
<keyword evidence="6" id="KW-0464">Manganese</keyword>
<dbReference type="Pfam" id="PF00293">
    <property type="entry name" value="NUDIX"/>
    <property type="match status" value="1"/>
</dbReference>
<evidence type="ECO:0000256" key="4">
    <source>
        <dbReference type="ARBA" id="ARBA00022801"/>
    </source>
</evidence>
<feature type="non-terminal residue" evidence="8">
    <location>
        <position position="1"/>
    </location>
</feature>
<sequence length="173" mass="19365">EAPDGPQVLLIERAVRPGRAGSGQVGFPGGHVEPGDDTLRTTALRECEEEVGLSASHFREPPRYVGTRYASAFGIQVAIFATALAPYAPAPFPRDPREVAATFWLPRSTLEVTRMEPRETLFGYYPMPSAVHEGHVVWGFTRRILREFFDLPREPLYDPRRPPADGIDAERHR</sequence>
<evidence type="ECO:0000256" key="3">
    <source>
        <dbReference type="ARBA" id="ARBA00022723"/>
    </source>
</evidence>
<evidence type="ECO:0000256" key="6">
    <source>
        <dbReference type="ARBA" id="ARBA00023211"/>
    </source>
</evidence>
<comment type="cofactor">
    <cofactor evidence="1">
        <name>Mn(2+)</name>
        <dbReference type="ChEBI" id="CHEBI:29035"/>
    </cofactor>
</comment>
<feature type="domain" description="Nudix hydrolase" evidence="7">
    <location>
        <begin position="1"/>
        <end position="130"/>
    </location>
</feature>
<dbReference type="InterPro" id="IPR015797">
    <property type="entry name" value="NUDIX_hydrolase-like_dom_sf"/>
</dbReference>
<keyword evidence="5" id="KW-0460">Magnesium</keyword>
<keyword evidence="4 8" id="KW-0378">Hydrolase</keyword>
<protein>
    <submittedName>
        <fullName evidence="8">NUDIX hydrolase, core domain protein</fullName>
    </submittedName>
</protein>
<evidence type="ECO:0000256" key="5">
    <source>
        <dbReference type="ARBA" id="ARBA00022842"/>
    </source>
</evidence>
<proteinExistence type="predicted"/>
<reference evidence="8" key="1">
    <citation type="submission" date="2013-08" db="EMBL/GenBank/DDBJ databases">
        <authorList>
            <person name="Mendez C."/>
            <person name="Richter M."/>
            <person name="Ferrer M."/>
            <person name="Sanchez J."/>
        </authorList>
    </citation>
    <scope>NUCLEOTIDE SEQUENCE</scope>
</reference>
<name>T0Y598_9ZZZZ</name>
<dbReference type="EMBL" id="AUZZ01010300">
    <property type="protein sequence ID" value="EQD30266.1"/>
    <property type="molecule type" value="Genomic_DNA"/>
</dbReference>
<dbReference type="AlphaFoldDB" id="T0Y598"/>